<protein>
    <submittedName>
        <fullName evidence="3">VanW family protein</fullName>
    </submittedName>
</protein>
<sequence>MRPPRNKLLSVVYRLMFAGVFIFLLLWLGYGIYIYELKSQRPIVSAKEFEPVLSESKNQNFELIANDKTIKLKNKEVGEMLEEYVRFWTGKKDVRVSTDKVEDYLISIAPNINREPVNARFTFLNNRAEIFLAHSPGRRLNIDKSAAAIVDGLIENKNPISLIVDEIEPEITLEKINSLGIDTLLATGTSDFAGSSAGRLLNIKIASAKYNGLILKPGEEFSFNNVLGEVEATGGYAAEKVIKSGKLVYEYGGGICQVSTTLFRAAIAAGFPILERRPHAFPVQYYNPQGFDATIYPGVTDLRFKNDTGGYVIMQSAISGTKISFEIYGGKNNRIVQVSMPVLYDQASDGSMKAYFTRAISYADGTKKEERFNSIYRSPLLYPLEKNPLE</sequence>
<dbReference type="PATRIC" id="fig|1619026.3.peg.110"/>
<dbReference type="PANTHER" id="PTHR35788:SF1">
    <property type="entry name" value="EXPORTED PROTEIN"/>
    <property type="match status" value="1"/>
</dbReference>
<name>A0A0G1NB80_9BACT</name>
<dbReference type="InterPro" id="IPR007391">
    <property type="entry name" value="Vancomycin_resist_VanW"/>
</dbReference>
<dbReference type="InterPro" id="IPR022029">
    <property type="entry name" value="YoaR-like_PG-bd"/>
</dbReference>
<keyword evidence="1" id="KW-1133">Transmembrane helix</keyword>
<evidence type="ECO:0000313" key="4">
    <source>
        <dbReference type="Proteomes" id="UP000034368"/>
    </source>
</evidence>
<keyword evidence="1" id="KW-0472">Membrane</keyword>
<gene>
    <name evidence="3" type="ORF">UW90_C0002G0016</name>
</gene>
<dbReference type="Proteomes" id="UP000034368">
    <property type="component" value="Unassembled WGS sequence"/>
</dbReference>
<proteinExistence type="predicted"/>
<dbReference type="PANTHER" id="PTHR35788">
    <property type="entry name" value="EXPORTED PROTEIN-RELATED"/>
    <property type="match status" value="1"/>
</dbReference>
<dbReference type="InterPro" id="IPR052913">
    <property type="entry name" value="Glycopeptide_resist_protein"/>
</dbReference>
<evidence type="ECO:0000259" key="2">
    <source>
        <dbReference type="Pfam" id="PF12229"/>
    </source>
</evidence>
<dbReference type="Pfam" id="PF12229">
    <property type="entry name" value="PG_binding_4"/>
    <property type="match status" value="1"/>
</dbReference>
<feature type="domain" description="YoaR-like putative peptidoglycan binding" evidence="2">
    <location>
        <begin position="77"/>
        <end position="159"/>
    </location>
</feature>
<dbReference type="Pfam" id="PF04294">
    <property type="entry name" value="VanW"/>
    <property type="match status" value="1"/>
</dbReference>
<reference evidence="3 4" key="1">
    <citation type="journal article" date="2015" name="Nature">
        <title>rRNA introns, odd ribosomes, and small enigmatic genomes across a large radiation of phyla.</title>
        <authorList>
            <person name="Brown C.T."/>
            <person name="Hug L.A."/>
            <person name="Thomas B.C."/>
            <person name="Sharon I."/>
            <person name="Castelle C.J."/>
            <person name="Singh A."/>
            <person name="Wilkins M.J."/>
            <person name="Williams K.H."/>
            <person name="Banfield J.F."/>
        </authorList>
    </citation>
    <scope>NUCLEOTIDE SEQUENCE [LARGE SCALE GENOMIC DNA]</scope>
</reference>
<feature type="transmembrane region" description="Helical" evidence="1">
    <location>
        <begin position="12"/>
        <end position="35"/>
    </location>
</feature>
<evidence type="ECO:0000313" key="3">
    <source>
        <dbReference type="EMBL" id="KKT90367.1"/>
    </source>
</evidence>
<evidence type="ECO:0000256" key="1">
    <source>
        <dbReference type="SAM" id="Phobius"/>
    </source>
</evidence>
<keyword evidence="1" id="KW-0812">Transmembrane</keyword>
<dbReference type="EMBL" id="LCKD01000002">
    <property type="protein sequence ID" value="KKT90367.1"/>
    <property type="molecule type" value="Genomic_DNA"/>
</dbReference>
<organism evidence="3 4">
    <name type="scientific">Candidatus Yanofskybacteria bacterium GW2011_GWB1_45_11</name>
    <dbReference type="NCBI Taxonomy" id="1619026"/>
    <lineage>
        <taxon>Bacteria</taxon>
        <taxon>Candidatus Yanofskyibacteriota</taxon>
    </lineage>
</organism>
<accession>A0A0G1NB80</accession>
<dbReference type="AlphaFoldDB" id="A0A0G1NB80"/>
<comment type="caution">
    <text evidence="3">The sequence shown here is derived from an EMBL/GenBank/DDBJ whole genome shotgun (WGS) entry which is preliminary data.</text>
</comment>